<keyword evidence="2" id="KW-1185">Reference proteome</keyword>
<reference evidence="1" key="1">
    <citation type="submission" date="2006-10" db="EMBL/GenBank/DDBJ databases">
        <authorList>
            <person name="Amadeo P."/>
            <person name="Zhao Q."/>
            <person name="Wortman J."/>
            <person name="Fraser-Liggett C."/>
            <person name="Carlton J."/>
        </authorList>
    </citation>
    <scope>NUCLEOTIDE SEQUENCE</scope>
    <source>
        <strain evidence="1">G3</strain>
    </source>
</reference>
<organism evidence="1 2">
    <name type="scientific">Trichomonas vaginalis (strain ATCC PRA-98 / G3)</name>
    <dbReference type="NCBI Taxonomy" id="412133"/>
    <lineage>
        <taxon>Eukaryota</taxon>
        <taxon>Metamonada</taxon>
        <taxon>Parabasalia</taxon>
        <taxon>Trichomonadida</taxon>
        <taxon>Trichomonadidae</taxon>
        <taxon>Trichomonas</taxon>
    </lineage>
</organism>
<reference evidence="1" key="2">
    <citation type="journal article" date="2007" name="Science">
        <title>Draft genome sequence of the sexually transmitted pathogen Trichomonas vaginalis.</title>
        <authorList>
            <person name="Carlton J.M."/>
            <person name="Hirt R.P."/>
            <person name="Silva J.C."/>
            <person name="Delcher A.L."/>
            <person name="Schatz M."/>
            <person name="Zhao Q."/>
            <person name="Wortman J.R."/>
            <person name="Bidwell S.L."/>
            <person name="Alsmark U.C.M."/>
            <person name="Besteiro S."/>
            <person name="Sicheritz-Ponten T."/>
            <person name="Noel C.J."/>
            <person name="Dacks J.B."/>
            <person name="Foster P.G."/>
            <person name="Simillion C."/>
            <person name="Van de Peer Y."/>
            <person name="Miranda-Saavedra D."/>
            <person name="Barton G.J."/>
            <person name="Westrop G.D."/>
            <person name="Mueller S."/>
            <person name="Dessi D."/>
            <person name="Fiori P.L."/>
            <person name="Ren Q."/>
            <person name="Paulsen I."/>
            <person name="Zhang H."/>
            <person name="Bastida-Corcuera F.D."/>
            <person name="Simoes-Barbosa A."/>
            <person name="Brown M.T."/>
            <person name="Hayes R.D."/>
            <person name="Mukherjee M."/>
            <person name="Okumura C.Y."/>
            <person name="Schneider R."/>
            <person name="Smith A.J."/>
            <person name="Vanacova S."/>
            <person name="Villalvazo M."/>
            <person name="Haas B.J."/>
            <person name="Pertea M."/>
            <person name="Feldblyum T.V."/>
            <person name="Utterback T.R."/>
            <person name="Shu C.L."/>
            <person name="Osoegawa K."/>
            <person name="de Jong P.J."/>
            <person name="Hrdy I."/>
            <person name="Horvathova L."/>
            <person name="Zubacova Z."/>
            <person name="Dolezal P."/>
            <person name="Malik S.B."/>
            <person name="Logsdon J.M. Jr."/>
            <person name="Henze K."/>
            <person name="Gupta A."/>
            <person name="Wang C.C."/>
            <person name="Dunne R.L."/>
            <person name="Upcroft J.A."/>
            <person name="Upcroft P."/>
            <person name="White O."/>
            <person name="Salzberg S.L."/>
            <person name="Tang P."/>
            <person name="Chiu C.-H."/>
            <person name="Lee Y.-S."/>
            <person name="Embley T.M."/>
            <person name="Coombs G.H."/>
            <person name="Mottram J.C."/>
            <person name="Tachezy J."/>
            <person name="Fraser-Liggett C.M."/>
            <person name="Johnson P.J."/>
        </authorList>
    </citation>
    <scope>NUCLEOTIDE SEQUENCE [LARGE SCALE GENOMIC DNA]</scope>
    <source>
        <strain evidence="1">G3</strain>
    </source>
</reference>
<dbReference type="InterPro" id="IPR011050">
    <property type="entry name" value="Pectin_lyase_fold/virulence"/>
</dbReference>
<sequence>MLNFLLCFGQSKNLTFYTSINASQNAKCSIDNPCSYKSVILKAKQYDHVIFNDTYILQNVDLLEFQFTINTLIENSVKVSGSDQITIINGTFLKPKTDYFVIAREGCKLFYFANFEFTGFKHPVMVVNGVEFANMKNVTFKKNMLDNNFCIALWTVSYLNISNVKFSENAVNYTAVLFISTAVIMGDNFIFERNYGEHLGHDCLLRLLNGYLLVDNIIIRDNSANDAPLTYLDCRTGVLFSNLTLERNYHPELFLCDGKCNFSFIDCKIQGNRGVILETTGEAYAELVNTSLINNFSPDEPLFYLPNGTFGFENDSMIIGNHGKSFIDMPDEKSQIYIINSTFESNSWDSYAFGCGYNGNITIRNTSVHSDFSKFSTFNVETGLIDLDNFTSIYNYNSLVNITSGNLTVLNSNFTDEKEIELFFTENVTYVGINNTFAGIFYQEESHISKNMTNILQEQKDSPISTEL</sequence>
<protein>
    <recommendedName>
        <fullName evidence="3">Right handed beta helix domain-containing protein</fullName>
    </recommendedName>
</protein>
<dbReference type="SUPFAM" id="SSF51126">
    <property type="entry name" value="Pectin lyase-like"/>
    <property type="match status" value="1"/>
</dbReference>
<name>A2DT62_TRIV3</name>
<dbReference type="VEuPathDB" id="TrichDB:TVAG_359420"/>
<dbReference type="KEGG" id="tva:4774344"/>
<dbReference type="Proteomes" id="UP000001542">
    <property type="component" value="Unassembled WGS sequence"/>
</dbReference>
<proteinExistence type="predicted"/>
<dbReference type="InParanoid" id="A2DT62"/>
<dbReference type="VEuPathDB" id="TrichDB:TVAGG3_0968790"/>
<evidence type="ECO:0008006" key="3">
    <source>
        <dbReference type="Google" id="ProtNLM"/>
    </source>
</evidence>
<dbReference type="AlphaFoldDB" id="A2DT62"/>
<dbReference type="RefSeq" id="XP_001328557.1">
    <property type="nucleotide sequence ID" value="XM_001328522.1"/>
</dbReference>
<dbReference type="EMBL" id="DS113243">
    <property type="protein sequence ID" value="EAY16334.1"/>
    <property type="molecule type" value="Genomic_DNA"/>
</dbReference>
<evidence type="ECO:0000313" key="1">
    <source>
        <dbReference type="EMBL" id="EAY16334.1"/>
    </source>
</evidence>
<evidence type="ECO:0000313" key="2">
    <source>
        <dbReference type="Proteomes" id="UP000001542"/>
    </source>
</evidence>
<gene>
    <name evidence="1" type="ORF">TVAG_359420</name>
</gene>
<accession>A2DT62</accession>